<dbReference type="OrthoDB" id="417046at2759"/>
<protein>
    <recommendedName>
        <fullName evidence="2">Caspase family p20 domain-containing protein</fullName>
    </recommendedName>
</protein>
<dbReference type="Pfam" id="PF00656">
    <property type="entry name" value="Peptidase_C14"/>
    <property type="match status" value="1"/>
</dbReference>
<dbReference type="GO" id="GO:0004197">
    <property type="term" value="F:cysteine-type endopeptidase activity"/>
    <property type="evidence" value="ECO:0007669"/>
    <property type="project" value="InterPro"/>
</dbReference>
<keyword evidence="9" id="KW-1185">Reference proteome</keyword>
<dbReference type="PROSITE" id="PS50208">
    <property type="entry name" value="CASPASE_P20"/>
    <property type="match status" value="1"/>
</dbReference>
<evidence type="ECO:0000259" key="2">
    <source>
        <dbReference type="PROSITE" id="PS50208"/>
    </source>
</evidence>
<dbReference type="PANTHER" id="PTHR22576">
    <property type="entry name" value="MUCOSA ASSOCIATED LYMPHOID TISSUE LYMPHOMA TRANSLOCATION PROTEIN 1/PARACASPASE"/>
    <property type="match status" value="1"/>
</dbReference>
<dbReference type="InterPro" id="IPR029030">
    <property type="entry name" value="Caspase-like_dom_sf"/>
</dbReference>
<dbReference type="InterPro" id="IPR052039">
    <property type="entry name" value="Caspase-related_regulators"/>
</dbReference>
<dbReference type="EMBL" id="CAJNOU010006645">
    <property type="protein sequence ID" value="CAF1509249.1"/>
    <property type="molecule type" value="Genomic_DNA"/>
</dbReference>
<feature type="domain" description="Caspase family p20" evidence="2">
    <location>
        <begin position="4"/>
        <end position="134"/>
    </location>
</feature>
<dbReference type="Gene3D" id="3.40.50.1460">
    <property type="match status" value="1"/>
</dbReference>
<organism evidence="8 10">
    <name type="scientific">Rotaria sordida</name>
    <dbReference type="NCBI Taxonomy" id="392033"/>
    <lineage>
        <taxon>Eukaryota</taxon>
        <taxon>Metazoa</taxon>
        <taxon>Spiralia</taxon>
        <taxon>Gnathifera</taxon>
        <taxon>Rotifera</taxon>
        <taxon>Eurotatoria</taxon>
        <taxon>Bdelloidea</taxon>
        <taxon>Philodinida</taxon>
        <taxon>Philodinidae</taxon>
        <taxon>Rotaria</taxon>
    </lineage>
</organism>
<feature type="compositionally biased region" description="Basic and acidic residues" evidence="1">
    <location>
        <begin position="240"/>
        <end position="250"/>
    </location>
</feature>
<proteinExistence type="predicted"/>
<dbReference type="EMBL" id="CAJOAX010008073">
    <property type="protein sequence ID" value="CAF4025084.1"/>
    <property type="molecule type" value="Genomic_DNA"/>
</dbReference>
<dbReference type="Proteomes" id="UP000663882">
    <property type="component" value="Unassembled WGS sequence"/>
</dbReference>
<dbReference type="GO" id="GO:0006508">
    <property type="term" value="P:proteolysis"/>
    <property type="evidence" value="ECO:0007669"/>
    <property type="project" value="InterPro"/>
</dbReference>
<dbReference type="EMBL" id="CAJNOO010001050">
    <property type="protein sequence ID" value="CAF1086641.1"/>
    <property type="molecule type" value="Genomic_DNA"/>
</dbReference>
<reference evidence="8" key="1">
    <citation type="submission" date="2021-02" db="EMBL/GenBank/DDBJ databases">
        <authorList>
            <person name="Nowell W R."/>
        </authorList>
    </citation>
    <scope>NUCLEOTIDE SEQUENCE</scope>
</reference>
<evidence type="ECO:0000313" key="3">
    <source>
        <dbReference type="EMBL" id="CAF1086641.1"/>
    </source>
</evidence>
<evidence type="ECO:0000313" key="10">
    <source>
        <dbReference type="Proteomes" id="UP000663874"/>
    </source>
</evidence>
<dbReference type="PANTHER" id="PTHR22576:SF37">
    <property type="entry name" value="MUCOSA-ASSOCIATED LYMPHOID TISSUE LYMPHOMA TRANSLOCATION PROTEIN 1"/>
    <property type="match status" value="1"/>
</dbReference>
<evidence type="ECO:0000313" key="6">
    <source>
        <dbReference type="EMBL" id="CAF1524666.1"/>
    </source>
</evidence>
<evidence type="ECO:0000313" key="7">
    <source>
        <dbReference type="EMBL" id="CAF4025084.1"/>
    </source>
</evidence>
<evidence type="ECO:0000313" key="9">
    <source>
        <dbReference type="Proteomes" id="UP000663870"/>
    </source>
</evidence>
<sequence length="258" mass="28882">MALGQRRALVIGNDEYHTQSRLRNAVNDAHGVTQALRALNFHVKYETDLNGGVLENNAGQFVSNVHQGDTVFFYFSGHGLQYENRNYLVGVNAGQLTSANFRPYCLGATRLLENLVAKHPRTIIFILDCCRNNPFVRYNDAMNGHDRSSGFKHGLAKMEFDAPTHKSVNQRRPAIRIIIGFACASGATSRDRSLHDGRGMYGYHLVAQLTRRTNITKILKQVRTAVIRDSQSTQIPYVHDNGHEPEHLSDASDGFESN</sequence>
<dbReference type="Proteomes" id="UP000663823">
    <property type="component" value="Unassembled WGS sequence"/>
</dbReference>
<dbReference type="Proteomes" id="UP000663854">
    <property type="component" value="Unassembled WGS sequence"/>
</dbReference>
<dbReference type="SUPFAM" id="SSF52129">
    <property type="entry name" value="Caspase-like"/>
    <property type="match status" value="1"/>
</dbReference>
<evidence type="ECO:0000256" key="1">
    <source>
        <dbReference type="SAM" id="MobiDB-lite"/>
    </source>
</evidence>
<dbReference type="EMBL" id="CAJOBE010007898">
    <property type="protein sequence ID" value="CAF4048770.1"/>
    <property type="molecule type" value="Genomic_DNA"/>
</dbReference>
<evidence type="ECO:0000313" key="8">
    <source>
        <dbReference type="EMBL" id="CAF4048770.1"/>
    </source>
</evidence>
<dbReference type="AlphaFoldDB" id="A0A819RZQ2"/>
<dbReference type="Proteomes" id="UP000663874">
    <property type="component" value="Unassembled WGS sequence"/>
</dbReference>
<dbReference type="EMBL" id="CAJNOL010002719">
    <property type="protein sequence ID" value="CAF1524666.1"/>
    <property type="molecule type" value="Genomic_DNA"/>
</dbReference>
<evidence type="ECO:0000313" key="5">
    <source>
        <dbReference type="EMBL" id="CAF1509249.1"/>
    </source>
</evidence>
<gene>
    <name evidence="8" type="ORF">FNK824_LOCUS28590</name>
    <name evidence="6" type="ORF">JXQ802_LOCUS41811</name>
    <name evidence="7" type="ORF">OTI717_LOCUS30323</name>
    <name evidence="4" type="ORF">PYM288_LOCUS26966</name>
    <name evidence="3" type="ORF">RFH988_LOCUS18578</name>
    <name evidence="5" type="ORF">SEV965_LOCUS36472</name>
</gene>
<dbReference type="Proteomes" id="UP000663870">
    <property type="component" value="Unassembled WGS sequence"/>
</dbReference>
<dbReference type="EMBL" id="CAJNOH010001699">
    <property type="protein sequence ID" value="CAF1242796.1"/>
    <property type="molecule type" value="Genomic_DNA"/>
</dbReference>
<name>A0A819RZQ2_9BILA</name>
<evidence type="ECO:0000313" key="4">
    <source>
        <dbReference type="EMBL" id="CAF1242796.1"/>
    </source>
</evidence>
<comment type="caution">
    <text evidence="8">The sequence shown here is derived from an EMBL/GenBank/DDBJ whole genome shotgun (WGS) entry which is preliminary data.</text>
</comment>
<dbReference type="InterPro" id="IPR001309">
    <property type="entry name" value="Pept_C14_p20"/>
</dbReference>
<accession>A0A819RZQ2</accession>
<feature type="region of interest" description="Disordered" evidence="1">
    <location>
        <begin position="233"/>
        <end position="258"/>
    </location>
</feature>
<dbReference type="InterPro" id="IPR011600">
    <property type="entry name" value="Pept_C14_caspase"/>
</dbReference>
<dbReference type="Proteomes" id="UP000663889">
    <property type="component" value="Unassembled WGS sequence"/>
</dbReference>